<dbReference type="PANTHER" id="PTHR21581:SF6">
    <property type="entry name" value="TRAFFICKING PROTEIN PARTICLE COMPLEX SUBUNIT 12"/>
    <property type="match status" value="1"/>
</dbReference>
<keyword evidence="11" id="KW-0961">Cell wall biogenesis/degradation</keyword>
<keyword evidence="9" id="KW-0133">Cell shape</keyword>
<dbReference type="Pfam" id="PF07943">
    <property type="entry name" value="PBP5_C"/>
    <property type="match status" value="1"/>
</dbReference>
<evidence type="ECO:0000259" key="17">
    <source>
        <dbReference type="SMART" id="SM00936"/>
    </source>
</evidence>
<proteinExistence type="inferred from homology"/>
<comment type="pathway">
    <text evidence="2">Cell wall biogenesis; peptidoglycan biosynthesis.</text>
</comment>
<accession>A0A1T4MU18</accession>
<keyword evidence="8" id="KW-0378">Hydrolase</keyword>
<feature type="domain" description="Peptidase S11 D-Ala-D-Ala carboxypeptidase A C-terminal" evidence="17">
    <location>
        <begin position="282"/>
        <end position="372"/>
    </location>
</feature>
<evidence type="ECO:0000256" key="9">
    <source>
        <dbReference type="ARBA" id="ARBA00022960"/>
    </source>
</evidence>
<evidence type="ECO:0000256" key="2">
    <source>
        <dbReference type="ARBA" id="ARBA00004752"/>
    </source>
</evidence>
<organism evidence="18 19">
    <name type="scientific">Carboxydocella sporoproducens DSM 16521</name>
    <dbReference type="NCBI Taxonomy" id="1121270"/>
    <lineage>
        <taxon>Bacteria</taxon>
        <taxon>Bacillati</taxon>
        <taxon>Bacillota</taxon>
        <taxon>Clostridia</taxon>
        <taxon>Eubacteriales</taxon>
        <taxon>Clostridiales Family XVI. Incertae Sedis</taxon>
        <taxon>Carboxydocella</taxon>
    </lineage>
</organism>
<dbReference type="EMBL" id="FUXM01000005">
    <property type="protein sequence ID" value="SJZ70317.1"/>
    <property type="molecule type" value="Genomic_DNA"/>
</dbReference>
<dbReference type="InterPro" id="IPR015956">
    <property type="entry name" value="Peniciliin-bd_prot_C_sf"/>
</dbReference>
<evidence type="ECO:0000256" key="3">
    <source>
        <dbReference type="ARBA" id="ARBA00007164"/>
    </source>
</evidence>
<dbReference type="PANTHER" id="PTHR21581">
    <property type="entry name" value="D-ALANYL-D-ALANINE CARBOXYPEPTIDASE"/>
    <property type="match status" value="1"/>
</dbReference>
<evidence type="ECO:0000256" key="5">
    <source>
        <dbReference type="ARBA" id="ARBA00022645"/>
    </source>
</evidence>
<dbReference type="SUPFAM" id="SSF56601">
    <property type="entry name" value="beta-lactamase/transpeptidase-like"/>
    <property type="match status" value="1"/>
</dbReference>
<dbReference type="GO" id="GO:0008360">
    <property type="term" value="P:regulation of cell shape"/>
    <property type="evidence" value="ECO:0007669"/>
    <property type="project" value="UniProtKB-KW"/>
</dbReference>
<evidence type="ECO:0000256" key="15">
    <source>
        <dbReference type="RuleBase" id="RU004016"/>
    </source>
</evidence>
<dbReference type="GO" id="GO:0006508">
    <property type="term" value="P:proteolysis"/>
    <property type="evidence" value="ECO:0007669"/>
    <property type="project" value="UniProtKB-KW"/>
</dbReference>
<gene>
    <name evidence="18" type="ORF">SAMN02745885_00704</name>
</gene>
<evidence type="ECO:0000313" key="18">
    <source>
        <dbReference type="EMBL" id="SJZ70317.1"/>
    </source>
</evidence>
<feature type="active site" description="Acyl-ester intermediate" evidence="13">
    <location>
        <position position="69"/>
    </location>
</feature>
<dbReference type="InterPro" id="IPR018044">
    <property type="entry name" value="Peptidase_S11"/>
</dbReference>
<name>A0A1T4MU18_9FIRM</name>
<comment type="similarity">
    <text evidence="3 15">Belongs to the peptidase S11 family.</text>
</comment>
<dbReference type="RefSeq" id="WP_278307751.1">
    <property type="nucleotide sequence ID" value="NZ_FUXM01000005.1"/>
</dbReference>
<comment type="catalytic activity">
    <reaction evidence="12">
        <text>Preferential cleavage: (Ac)2-L-Lys-D-Ala-|-D-Ala. Also transpeptidation of peptidyl-alanyl moieties that are N-acyl substituents of D-alanine.</text>
        <dbReference type="EC" id="3.4.16.4"/>
    </reaction>
</comment>
<dbReference type="Gene3D" id="2.60.410.10">
    <property type="entry name" value="D-Ala-D-Ala carboxypeptidase, C-terminal domain"/>
    <property type="match status" value="1"/>
</dbReference>
<evidence type="ECO:0000256" key="7">
    <source>
        <dbReference type="ARBA" id="ARBA00022729"/>
    </source>
</evidence>
<evidence type="ECO:0000256" key="14">
    <source>
        <dbReference type="PIRSR" id="PIRSR618044-2"/>
    </source>
</evidence>
<dbReference type="SUPFAM" id="SSF69189">
    <property type="entry name" value="Penicillin-binding protein associated domain"/>
    <property type="match status" value="1"/>
</dbReference>
<feature type="active site" description="Proton acceptor" evidence="13">
    <location>
        <position position="72"/>
    </location>
</feature>
<evidence type="ECO:0000256" key="12">
    <source>
        <dbReference type="ARBA" id="ARBA00034000"/>
    </source>
</evidence>
<feature type="chain" id="PRO_5012572052" description="serine-type D-Ala-D-Ala carboxypeptidase" evidence="16">
    <location>
        <begin position="23"/>
        <end position="390"/>
    </location>
</feature>
<sequence length="390" mass="42686">MWKKMIIWITAFTLLFPAAAGAAKIKTGQQPAQPVVQLETTAQSAVLMEANSGQILYEKNMHQALPPASVTKIMTLLVAVEAVEQGKVKLEDRIKASENAAGMGGSQIYLEPGEEMTLKDLLISIAVGSANDACVAVAEHVAGSHEAFVEMMNQKLKDLGLKDSKFVNAYGLPAEGHVASAYDLAMILREGMKHPLFRELTSIKEYDLRGGEFKLYNTNKLLWWYNGADTGKTGWTTEAKYCLASSAQRDGLRLIAVVMATPEPRSHFRESIKLYNYGFARYKAVNISQAGQVQGVIPVSKGQVKQVKAVSQEPVVMVVEKGQEKKVTYKVEIPARVQAPIKKGQKIGKLIIMFEGQPVKIVDLVAAREVEAATLNQHFGAIWQKATGIK</sequence>
<keyword evidence="19" id="KW-1185">Reference proteome</keyword>
<evidence type="ECO:0000256" key="1">
    <source>
        <dbReference type="ARBA" id="ARBA00003217"/>
    </source>
</evidence>
<dbReference type="Gene3D" id="3.40.710.10">
    <property type="entry name" value="DD-peptidase/beta-lactamase superfamily"/>
    <property type="match status" value="1"/>
</dbReference>
<feature type="signal peptide" evidence="16">
    <location>
        <begin position="1"/>
        <end position="22"/>
    </location>
</feature>
<evidence type="ECO:0000256" key="13">
    <source>
        <dbReference type="PIRSR" id="PIRSR618044-1"/>
    </source>
</evidence>
<keyword evidence="6" id="KW-0645">Protease</keyword>
<dbReference type="EC" id="3.4.16.4" evidence="4"/>
<dbReference type="GO" id="GO:0009252">
    <property type="term" value="P:peptidoglycan biosynthetic process"/>
    <property type="evidence" value="ECO:0007669"/>
    <property type="project" value="UniProtKB-UniPathway"/>
</dbReference>
<dbReference type="GO" id="GO:0009002">
    <property type="term" value="F:serine-type D-Ala-D-Ala carboxypeptidase activity"/>
    <property type="evidence" value="ECO:0007669"/>
    <property type="project" value="UniProtKB-EC"/>
</dbReference>
<reference evidence="19" key="1">
    <citation type="submission" date="2017-02" db="EMBL/GenBank/DDBJ databases">
        <authorList>
            <person name="Varghese N."/>
            <person name="Submissions S."/>
        </authorList>
    </citation>
    <scope>NUCLEOTIDE SEQUENCE [LARGE SCALE GENOMIC DNA]</scope>
    <source>
        <strain evidence="19">DSM 16521</strain>
    </source>
</reference>
<dbReference type="Pfam" id="PF00768">
    <property type="entry name" value="Peptidase_S11"/>
    <property type="match status" value="1"/>
</dbReference>
<evidence type="ECO:0000256" key="16">
    <source>
        <dbReference type="SAM" id="SignalP"/>
    </source>
</evidence>
<dbReference type="PRINTS" id="PR00725">
    <property type="entry name" value="DADACBPTASE1"/>
</dbReference>
<dbReference type="UniPathway" id="UPA00219"/>
<evidence type="ECO:0000313" key="19">
    <source>
        <dbReference type="Proteomes" id="UP000189933"/>
    </source>
</evidence>
<protein>
    <recommendedName>
        <fullName evidence="4">serine-type D-Ala-D-Ala carboxypeptidase</fullName>
        <ecNumber evidence="4">3.4.16.4</ecNumber>
    </recommendedName>
</protein>
<dbReference type="InterPro" id="IPR012338">
    <property type="entry name" value="Beta-lactam/transpept-like"/>
</dbReference>
<dbReference type="GO" id="GO:0071555">
    <property type="term" value="P:cell wall organization"/>
    <property type="evidence" value="ECO:0007669"/>
    <property type="project" value="UniProtKB-KW"/>
</dbReference>
<dbReference type="InterPro" id="IPR037167">
    <property type="entry name" value="Peptidase_S11_C_sf"/>
</dbReference>
<keyword evidence="10" id="KW-0573">Peptidoglycan synthesis</keyword>
<dbReference type="InterPro" id="IPR012907">
    <property type="entry name" value="Peptidase_S11_C"/>
</dbReference>
<evidence type="ECO:0000256" key="8">
    <source>
        <dbReference type="ARBA" id="ARBA00022801"/>
    </source>
</evidence>
<dbReference type="InterPro" id="IPR001967">
    <property type="entry name" value="Peptidase_S11_N"/>
</dbReference>
<keyword evidence="7 16" id="KW-0732">Signal</keyword>
<keyword evidence="5 18" id="KW-0121">Carboxypeptidase</keyword>
<dbReference type="SMART" id="SM00936">
    <property type="entry name" value="PBP5_C"/>
    <property type="match status" value="1"/>
</dbReference>
<evidence type="ECO:0000256" key="4">
    <source>
        <dbReference type="ARBA" id="ARBA00012448"/>
    </source>
</evidence>
<evidence type="ECO:0000256" key="6">
    <source>
        <dbReference type="ARBA" id="ARBA00022670"/>
    </source>
</evidence>
<comment type="function">
    <text evidence="1">Removes C-terminal D-alanyl residues from sugar-peptide cell wall precursors.</text>
</comment>
<feature type="active site" evidence="13">
    <location>
        <position position="129"/>
    </location>
</feature>
<evidence type="ECO:0000256" key="10">
    <source>
        <dbReference type="ARBA" id="ARBA00022984"/>
    </source>
</evidence>
<dbReference type="Proteomes" id="UP000189933">
    <property type="component" value="Unassembled WGS sequence"/>
</dbReference>
<evidence type="ECO:0000256" key="11">
    <source>
        <dbReference type="ARBA" id="ARBA00023316"/>
    </source>
</evidence>
<dbReference type="AlphaFoldDB" id="A0A1T4MU18"/>
<feature type="binding site" evidence="14">
    <location>
        <position position="232"/>
    </location>
    <ligand>
        <name>substrate</name>
    </ligand>
</feature>